<protein>
    <submittedName>
        <fullName evidence="3">Aminopeptidase</fullName>
    </submittedName>
</protein>
<evidence type="ECO:0000313" key="3">
    <source>
        <dbReference type="EMBL" id="AOV16065.1"/>
    </source>
</evidence>
<keyword evidence="3" id="KW-0378">Hydrolase</keyword>
<evidence type="ECO:0000256" key="2">
    <source>
        <dbReference type="SAM" id="MobiDB-lite"/>
    </source>
</evidence>
<comment type="similarity">
    <text evidence="1">Belongs to the peptidase S58 family.</text>
</comment>
<reference evidence="3 4" key="1">
    <citation type="submission" date="2016-09" db="EMBL/GenBank/DDBJ databases">
        <title>Acidihalobacter prosperus V6 (DSM14174).</title>
        <authorList>
            <person name="Khaleque H.N."/>
            <person name="Ramsay J.P."/>
            <person name="Murphy R.J.T."/>
            <person name="Kaksonen A.H."/>
            <person name="Boxall N.J."/>
            <person name="Watkin E.L.J."/>
        </authorList>
    </citation>
    <scope>NUCLEOTIDE SEQUENCE [LARGE SCALE GENOMIC DNA]</scope>
    <source>
        <strain evidence="3 4">V6</strain>
    </source>
</reference>
<gene>
    <name evidence="3" type="ORF">BJI67_02365</name>
</gene>
<keyword evidence="3" id="KW-0645">Protease</keyword>
<evidence type="ECO:0000256" key="1">
    <source>
        <dbReference type="ARBA" id="ARBA00007068"/>
    </source>
</evidence>
<dbReference type="EMBL" id="CP017448">
    <property type="protein sequence ID" value="AOV16065.1"/>
    <property type="molecule type" value="Genomic_DNA"/>
</dbReference>
<organism evidence="3 4">
    <name type="scientific">Acidihalobacter aeolianus</name>
    <dbReference type="NCBI Taxonomy" id="2792603"/>
    <lineage>
        <taxon>Bacteria</taxon>
        <taxon>Pseudomonadati</taxon>
        <taxon>Pseudomonadota</taxon>
        <taxon>Gammaproteobacteria</taxon>
        <taxon>Chromatiales</taxon>
        <taxon>Ectothiorhodospiraceae</taxon>
        <taxon>Acidihalobacter</taxon>
    </lineage>
</organism>
<evidence type="ECO:0000313" key="4">
    <source>
        <dbReference type="Proteomes" id="UP000095342"/>
    </source>
</evidence>
<keyword evidence="4" id="KW-1185">Reference proteome</keyword>
<dbReference type="GO" id="GO:0004177">
    <property type="term" value="F:aminopeptidase activity"/>
    <property type="evidence" value="ECO:0007669"/>
    <property type="project" value="UniProtKB-KW"/>
</dbReference>
<dbReference type="SUPFAM" id="SSF56266">
    <property type="entry name" value="DmpA/ArgJ-like"/>
    <property type="match status" value="1"/>
</dbReference>
<dbReference type="KEGG" id="aaeo:BJI67_02365"/>
<dbReference type="AlphaFoldDB" id="A0A1D8K533"/>
<dbReference type="InterPro" id="IPR016117">
    <property type="entry name" value="ArgJ-like_dom_sf"/>
</dbReference>
<dbReference type="Proteomes" id="UP000095342">
    <property type="component" value="Chromosome"/>
</dbReference>
<dbReference type="Gene3D" id="3.60.70.12">
    <property type="entry name" value="L-amino peptidase D-ALA esterase/amidase"/>
    <property type="match status" value="1"/>
</dbReference>
<dbReference type="PANTHER" id="PTHR36512:SF3">
    <property type="entry name" value="BLR5678 PROTEIN"/>
    <property type="match status" value="1"/>
</dbReference>
<proteinExistence type="inferred from homology"/>
<name>A0A1D8K533_9GAMM</name>
<feature type="region of interest" description="Disordered" evidence="2">
    <location>
        <begin position="1"/>
        <end position="28"/>
    </location>
</feature>
<keyword evidence="3" id="KW-0031">Aminopeptidase</keyword>
<dbReference type="PANTHER" id="PTHR36512">
    <property type="entry name" value="D-AMINOPEPTIDASE"/>
    <property type="match status" value="1"/>
</dbReference>
<dbReference type="CDD" id="cd02253">
    <property type="entry name" value="DmpA"/>
    <property type="match status" value="1"/>
</dbReference>
<accession>A0A1D8K533</accession>
<dbReference type="Pfam" id="PF03576">
    <property type="entry name" value="Peptidase_S58"/>
    <property type="match status" value="1"/>
</dbReference>
<dbReference type="RefSeq" id="WP_070071661.1">
    <property type="nucleotide sequence ID" value="NZ_CP017448.1"/>
</dbReference>
<sequence length="363" mass="37579">MQATTPATHGPDGRPRARGLGLPLPGEPGPANAITDVPGVAVGYATLIEGEAVRTGVTAILPRAPEALLNPVWSGTFSMNGNGEMTGTHWIREAGWFTGPITLTNTLSVGLAHHATARWMAERFPAIGEEVWILPVAAETFDGYLNDIAGFHVTEAHVRAAIDGARGGALAEGAVGGGTGMIAYEFKGGTGTASRRVAAGGGHYTLGALVQANHGLRPWFNVQGVPVGRAMPGAPIWNAERGSIIVVLATDAPLLPNQLERLARRAAIGIGRGGTPSGNNSGDIFIAFSTANDPGPLPEPPRLNLEALGSDELDALFMAAVESVEEAVLNAMLAADTMTGRKGRRVEALDSRRLITLFESGGA</sequence>
<dbReference type="InterPro" id="IPR005321">
    <property type="entry name" value="Peptidase_S58_DmpA"/>
</dbReference>